<accession>A0A8J3K357</accession>
<dbReference type="InterPro" id="IPR010982">
    <property type="entry name" value="Lambda_DNA-bd_dom_sf"/>
</dbReference>
<sequence length="133" mass="14862">MRARPVLPLFALRYNRLLEAIQPDGVRQTDEMVARAVDVSAQYIGMLRTGKRTNPGHELVGRIAAHFGVDVAYFLDPERAAAVDRELELLGALRDTKVRRLLHRMSGLSPASLDLAAEVVERLRQMEGISDDQ</sequence>
<dbReference type="Gene3D" id="1.10.260.40">
    <property type="entry name" value="lambda repressor-like DNA-binding domains"/>
    <property type="match status" value="1"/>
</dbReference>
<evidence type="ECO:0000259" key="1">
    <source>
        <dbReference type="PROSITE" id="PS50943"/>
    </source>
</evidence>
<evidence type="ECO:0000313" key="2">
    <source>
        <dbReference type="EMBL" id="GIF91597.1"/>
    </source>
</evidence>
<dbReference type="AlphaFoldDB" id="A0A8J3K357"/>
<comment type="caution">
    <text evidence="2">The sequence shown here is derived from an EMBL/GenBank/DDBJ whole genome shotgun (WGS) entry which is preliminary data.</text>
</comment>
<reference evidence="2 3" key="1">
    <citation type="submission" date="2021-01" db="EMBL/GenBank/DDBJ databases">
        <title>Whole genome shotgun sequence of Catellatospora chokoriensis NBRC 107358.</title>
        <authorList>
            <person name="Komaki H."/>
            <person name="Tamura T."/>
        </authorList>
    </citation>
    <scope>NUCLEOTIDE SEQUENCE [LARGE SCALE GENOMIC DNA]</scope>
    <source>
        <strain evidence="2 3">NBRC 107358</strain>
    </source>
</reference>
<dbReference type="GO" id="GO:0003677">
    <property type="term" value="F:DNA binding"/>
    <property type="evidence" value="ECO:0007669"/>
    <property type="project" value="InterPro"/>
</dbReference>
<name>A0A8J3K357_9ACTN</name>
<dbReference type="InterPro" id="IPR001387">
    <property type="entry name" value="Cro/C1-type_HTH"/>
</dbReference>
<feature type="domain" description="HTH cro/C1-type" evidence="1">
    <location>
        <begin position="31"/>
        <end position="74"/>
    </location>
</feature>
<dbReference type="PROSITE" id="PS50943">
    <property type="entry name" value="HTH_CROC1"/>
    <property type="match status" value="1"/>
</dbReference>
<dbReference type="SUPFAM" id="SSF47413">
    <property type="entry name" value="lambda repressor-like DNA-binding domains"/>
    <property type="match status" value="1"/>
</dbReference>
<evidence type="ECO:0000313" key="3">
    <source>
        <dbReference type="Proteomes" id="UP000619293"/>
    </source>
</evidence>
<proteinExistence type="predicted"/>
<keyword evidence="3" id="KW-1185">Reference proteome</keyword>
<dbReference type="RefSeq" id="WP_191840339.1">
    <property type="nucleotide sequence ID" value="NZ_BAAALB010000022.1"/>
</dbReference>
<dbReference type="EMBL" id="BONG01000034">
    <property type="protein sequence ID" value="GIF91597.1"/>
    <property type="molecule type" value="Genomic_DNA"/>
</dbReference>
<gene>
    <name evidence="2" type="ORF">Cch02nite_50410</name>
</gene>
<dbReference type="Pfam" id="PF01381">
    <property type="entry name" value="HTH_3"/>
    <property type="match status" value="1"/>
</dbReference>
<protein>
    <submittedName>
        <fullName evidence="2">XRE family transcriptional regulator</fullName>
    </submittedName>
</protein>
<organism evidence="2 3">
    <name type="scientific">Catellatospora chokoriensis</name>
    <dbReference type="NCBI Taxonomy" id="310353"/>
    <lineage>
        <taxon>Bacteria</taxon>
        <taxon>Bacillati</taxon>
        <taxon>Actinomycetota</taxon>
        <taxon>Actinomycetes</taxon>
        <taxon>Micromonosporales</taxon>
        <taxon>Micromonosporaceae</taxon>
        <taxon>Catellatospora</taxon>
    </lineage>
</organism>
<dbReference type="Proteomes" id="UP000619293">
    <property type="component" value="Unassembled WGS sequence"/>
</dbReference>
<dbReference type="SMART" id="SM00530">
    <property type="entry name" value="HTH_XRE"/>
    <property type="match status" value="1"/>
</dbReference>